<evidence type="ECO:0000313" key="2">
    <source>
        <dbReference type="EMBL" id="MFC4666286.1"/>
    </source>
</evidence>
<name>A0ABV9K9H3_9PORP</name>
<feature type="region of interest" description="Disordered" evidence="1">
    <location>
        <begin position="66"/>
        <end position="89"/>
    </location>
</feature>
<sequence>MTISILLTILLMIVPLSRTILFASKICLSQRGHINDFLDIKYNLLNSPSHWAAKLIMKGPYMLNKSKETNNQKGSQNILIQPQNLKSES</sequence>
<dbReference type="EMBL" id="JBHSGO010000189">
    <property type="protein sequence ID" value="MFC4666286.1"/>
    <property type="molecule type" value="Genomic_DNA"/>
</dbReference>
<reference evidence="3" key="1">
    <citation type="journal article" date="2019" name="Int. J. Syst. Evol. Microbiol.">
        <title>The Global Catalogue of Microorganisms (GCM) 10K type strain sequencing project: providing services to taxonomists for standard genome sequencing and annotation.</title>
        <authorList>
            <consortium name="The Broad Institute Genomics Platform"/>
            <consortium name="The Broad Institute Genome Sequencing Center for Infectious Disease"/>
            <person name="Wu L."/>
            <person name="Ma J."/>
        </authorList>
    </citation>
    <scope>NUCLEOTIDE SEQUENCE [LARGE SCALE GENOMIC DNA]</scope>
    <source>
        <strain evidence="3">CGMCC 4.7357</strain>
    </source>
</reference>
<dbReference type="RefSeq" id="WP_380079205.1">
    <property type="nucleotide sequence ID" value="NZ_JBHSGO010000189.1"/>
</dbReference>
<feature type="compositionally biased region" description="Polar residues" evidence="1">
    <location>
        <begin position="71"/>
        <end position="89"/>
    </location>
</feature>
<evidence type="ECO:0000313" key="3">
    <source>
        <dbReference type="Proteomes" id="UP001596020"/>
    </source>
</evidence>
<keyword evidence="3" id="KW-1185">Reference proteome</keyword>
<organism evidence="2 3">
    <name type="scientific">Falsiporphyromonas endometrii</name>
    <dbReference type="NCBI Taxonomy" id="1387297"/>
    <lineage>
        <taxon>Bacteria</taxon>
        <taxon>Pseudomonadati</taxon>
        <taxon>Bacteroidota</taxon>
        <taxon>Bacteroidia</taxon>
        <taxon>Bacteroidales</taxon>
        <taxon>Porphyromonadaceae</taxon>
        <taxon>Falsiporphyromonas</taxon>
    </lineage>
</organism>
<gene>
    <name evidence="2" type="ORF">ACFO3G_06715</name>
</gene>
<proteinExistence type="predicted"/>
<dbReference type="Proteomes" id="UP001596020">
    <property type="component" value="Unassembled WGS sequence"/>
</dbReference>
<protein>
    <submittedName>
        <fullName evidence="2">Uncharacterized protein</fullName>
    </submittedName>
</protein>
<comment type="caution">
    <text evidence="2">The sequence shown here is derived from an EMBL/GenBank/DDBJ whole genome shotgun (WGS) entry which is preliminary data.</text>
</comment>
<evidence type="ECO:0000256" key="1">
    <source>
        <dbReference type="SAM" id="MobiDB-lite"/>
    </source>
</evidence>
<accession>A0ABV9K9H3</accession>